<evidence type="ECO:0000256" key="2">
    <source>
        <dbReference type="SAM" id="Phobius"/>
    </source>
</evidence>
<evidence type="ECO:0000313" key="4">
    <source>
        <dbReference type="Proteomes" id="UP000179099"/>
    </source>
</evidence>
<sequence length="302" mass="34741">MDIFQKQQIVDSIKAIIKARWFFAATVFVQGIIVKVFFPNPLASTWQLAVILIVSYFYNIAYWLYVRRPPEKMTDLGIKAVKALQIIMDSLAISAILFFSGTVDKMIVVWYFVVLMIGVSLYKKRGIALSAFFCIFLYSSLLILEYYGFLIVPAGAKNFTTAYGNIELTLGNLIGFGTYMIAASFFAWFLGSLLRKREKRLQERTDQAVKQAQILAHQTQELTKTKDYLHEALVKSDKSRTELEKTKVSLEKINLELKAKLDEVEKYSEVTTGRELKMIELKDKIKSMEERMKELEEQIANK</sequence>
<gene>
    <name evidence="3" type="ORF">A2Y98_01595</name>
</gene>
<evidence type="ECO:0000313" key="3">
    <source>
        <dbReference type="EMBL" id="OGZ33608.1"/>
    </source>
</evidence>
<keyword evidence="2" id="KW-0812">Transmembrane</keyword>
<dbReference type="AlphaFoldDB" id="A0A1G2F7L5"/>
<feature type="transmembrane region" description="Helical" evidence="2">
    <location>
        <begin position="44"/>
        <end position="65"/>
    </location>
</feature>
<feature type="transmembrane region" description="Helical" evidence="2">
    <location>
        <begin position="21"/>
        <end position="38"/>
    </location>
</feature>
<accession>A0A1G2F7L5</accession>
<reference evidence="3 4" key="1">
    <citation type="journal article" date="2016" name="Nat. Commun.">
        <title>Thousands of microbial genomes shed light on interconnected biogeochemical processes in an aquifer system.</title>
        <authorList>
            <person name="Anantharaman K."/>
            <person name="Brown C.T."/>
            <person name="Hug L.A."/>
            <person name="Sharon I."/>
            <person name="Castelle C.J."/>
            <person name="Probst A.J."/>
            <person name="Thomas B.C."/>
            <person name="Singh A."/>
            <person name="Wilkins M.J."/>
            <person name="Karaoz U."/>
            <person name="Brodie E.L."/>
            <person name="Williams K.H."/>
            <person name="Hubbard S.S."/>
            <person name="Banfield J.F."/>
        </authorList>
    </citation>
    <scope>NUCLEOTIDE SEQUENCE [LARGE SCALE GENOMIC DNA]</scope>
</reference>
<proteinExistence type="predicted"/>
<dbReference type="Proteomes" id="UP000179099">
    <property type="component" value="Unassembled WGS sequence"/>
</dbReference>
<dbReference type="EMBL" id="MHMW01000028">
    <property type="protein sequence ID" value="OGZ33608.1"/>
    <property type="molecule type" value="Genomic_DNA"/>
</dbReference>
<evidence type="ECO:0000256" key="1">
    <source>
        <dbReference type="SAM" id="Coils"/>
    </source>
</evidence>
<dbReference type="STRING" id="1801992.A2Y98_01595"/>
<feature type="transmembrane region" description="Helical" evidence="2">
    <location>
        <begin position="129"/>
        <end position="153"/>
    </location>
</feature>
<feature type="transmembrane region" description="Helical" evidence="2">
    <location>
        <begin position="106"/>
        <end position="122"/>
    </location>
</feature>
<keyword evidence="1" id="KW-0175">Coiled coil</keyword>
<protein>
    <submittedName>
        <fullName evidence="3">Uncharacterized protein</fullName>
    </submittedName>
</protein>
<feature type="coiled-coil region" evidence="1">
    <location>
        <begin position="240"/>
        <end position="298"/>
    </location>
</feature>
<keyword evidence="2" id="KW-0472">Membrane</keyword>
<name>A0A1G2F7L5_9BACT</name>
<comment type="caution">
    <text evidence="3">The sequence shown here is derived from an EMBL/GenBank/DDBJ whole genome shotgun (WGS) entry which is preliminary data.</text>
</comment>
<feature type="transmembrane region" description="Helical" evidence="2">
    <location>
        <begin position="77"/>
        <end position="100"/>
    </location>
</feature>
<keyword evidence="2" id="KW-1133">Transmembrane helix</keyword>
<feature type="transmembrane region" description="Helical" evidence="2">
    <location>
        <begin position="173"/>
        <end position="194"/>
    </location>
</feature>
<organism evidence="3 4">
    <name type="scientific">Candidatus Portnoybacteria bacterium RBG_19FT_COMBO_36_7</name>
    <dbReference type="NCBI Taxonomy" id="1801992"/>
    <lineage>
        <taxon>Bacteria</taxon>
        <taxon>Candidatus Portnoyibacteriota</taxon>
    </lineage>
</organism>